<sequence>MRVLFILVATVIAAGGLIATIKVPNVDDTKRILANYRDDPQTTLQRLESAIFQCVPDSAKSATGTRFTKAVIAPFYVKVVDLRMEGAPKDSFSAQIQKWIITNHPELLTSLPDKDFLELVGYLKKIGEDDVENCILSAAMSSDRSIRGGANNWELRL</sequence>
<accession>A0A2Z2PZ13</accession>
<name>A0A2Z2PZ13_9HYPH</name>
<dbReference type="RefSeq" id="WP_137006676.1">
    <property type="nucleotide sequence ID" value="NZ_KY000066.1"/>
</dbReference>
<organism evidence="1">
    <name type="scientific">Agrobacterium deltaense</name>
    <dbReference type="NCBI Taxonomy" id="1183412"/>
    <lineage>
        <taxon>Bacteria</taxon>
        <taxon>Pseudomonadati</taxon>
        <taxon>Pseudomonadota</taxon>
        <taxon>Alphaproteobacteria</taxon>
        <taxon>Hyphomicrobiales</taxon>
        <taxon>Rhizobiaceae</taxon>
        <taxon>Rhizobium/Agrobacterium group</taxon>
        <taxon>Agrobacterium</taxon>
    </lineage>
</organism>
<reference evidence="1" key="1">
    <citation type="submission" date="2016-10" db="EMBL/GenBank/DDBJ databases">
        <title>Agrobacterium Ti plasmids: Classification based on T-DNA and Vir regions organization.</title>
        <authorList>
            <person name="Nabi N."/>
            <person name="Vial L."/>
            <person name="Ben Hafsa A."/>
            <person name="Chapulliot D."/>
            <person name="Berard A."/>
            <person name="Chauveau A."/>
            <person name="Le Paslier M.-C."/>
            <person name="Harzallah Skhiri F."/>
            <person name="Brunel D."/>
            <person name="Nesme X."/>
            <person name="Chaouachi M."/>
        </authorList>
    </citation>
    <scope>NUCLEOTIDE SEQUENCE</scope>
    <source>
        <strain evidence="1">CFBP7129</strain>
        <plasmid evidence="1">pTi_CFBP7129</plasmid>
    </source>
</reference>
<dbReference type="AlphaFoldDB" id="A0A2Z2PZ13"/>
<proteinExistence type="predicted"/>
<protein>
    <submittedName>
        <fullName evidence="1">Uncharacterized protein</fullName>
    </submittedName>
</protein>
<geneLocation type="plasmid" evidence="1">
    <name>pTi_CFBP7129</name>
</geneLocation>
<keyword evidence="1" id="KW-0614">Plasmid</keyword>
<dbReference type="EMBL" id="KY000066">
    <property type="protein sequence ID" value="ASK48077.1"/>
    <property type="molecule type" value="Genomic_DNA"/>
</dbReference>
<evidence type="ECO:0000313" key="1">
    <source>
        <dbReference type="EMBL" id="ASK48077.1"/>
    </source>
</evidence>